<reference evidence="3 4" key="1">
    <citation type="submission" date="2018-10" db="EMBL/GenBank/DDBJ databases">
        <title>A collection Staphylococci species genome sequencing.</title>
        <authorList>
            <person name="Cole K."/>
        </authorList>
    </citation>
    <scope>NUCLEOTIDE SEQUENCE [LARGE SCALE GENOMIC DNA]</scope>
    <source>
        <strain evidence="3">CCUG 37923</strain>
        <strain evidence="4">NCTC 12218</strain>
    </source>
</reference>
<proteinExistence type="predicted"/>
<name>A0AAJ4SHW4_MAMSC</name>
<keyword evidence="5" id="KW-1185">Reference proteome</keyword>
<evidence type="ECO:0000313" key="2">
    <source>
        <dbReference type="EMBL" id="MDL0117689.1"/>
    </source>
</evidence>
<evidence type="ECO:0000313" key="4">
    <source>
        <dbReference type="Proteomes" id="UP000274792"/>
    </source>
</evidence>
<keyword evidence="1" id="KW-1133">Transmembrane helix</keyword>
<dbReference type="AlphaFoldDB" id="A0AAJ4SHW4"/>
<dbReference type="EMBL" id="JAPNQM010000007">
    <property type="protein sequence ID" value="MDL0117689.1"/>
    <property type="molecule type" value="Genomic_DNA"/>
</dbReference>
<evidence type="ECO:0000313" key="3">
    <source>
        <dbReference type="EMBL" id="RTX72094.1"/>
    </source>
</evidence>
<gene>
    <name evidence="3" type="ORF">CD117_10320</name>
    <name evidence="2" type="ORF">OWO77_12030</name>
</gene>
<sequence length="75" mass="8938">MRKKRQRNKTGILVAIIYCFIMYFILNIYGESIDDINKSIRYIIMPFGVVIIIVIFDFLIKKDFFDKKKDKASSH</sequence>
<protein>
    <submittedName>
        <fullName evidence="3">Uncharacterized protein</fullName>
    </submittedName>
</protein>
<dbReference type="Proteomes" id="UP000274792">
    <property type="component" value="Unassembled WGS sequence"/>
</dbReference>
<comment type="caution">
    <text evidence="3">The sequence shown here is derived from an EMBL/GenBank/DDBJ whole genome shotgun (WGS) entry which is preliminary data.</text>
</comment>
<feature type="transmembrane region" description="Helical" evidence="1">
    <location>
        <begin position="42"/>
        <end position="60"/>
    </location>
</feature>
<accession>A0AAJ4SHW4</accession>
<feature type="transmembrane region" description="Helical" evidence="1">
    <location>
        <begin position="12"/>
        <end position="30"/>
    </location>
</feature>
<reference evidence="2" key="2">
    <citation type="submission" date="2022-09" db="EMBL/GenBank/DDBJ databases">
        <authorList>
            <person name="De Moura G.S."/>
            <person name="Carvalho E."/>
            <person name="Ramos Sanchez E.M."/>
            <person name="Sellera F.P."/>
            <person name="Marques M.F.S."/>
            <person name="Heinemann M.B."/>
            <person name="De Vliegher S."/>
            <person name="Souza F.N."/>
            <person name="Mota R.A."/>
        </authorList>
    </citation>
    <scope>NUCLEOTIDE SEQUENCE</scope>
    <source>
        <strain evidence="2">BR656</strain>
    </source>
</reference>
<dbReference type="Proteomes" id="UP001176210">
    <property type="component" value="Unassembled WGS sequence"/>
</dbReference>
<evidence type="ECO:0000313" key="5">
    <source>
        <dbReference type="Proteomes" id="UP001176210"/>
    </source>
</evidence>
<dbReference type="RefSeq" id="WP_126477578.1">
    <property type="nucleotide sequence ID" value="NZ_CP120185.1"/>
</dbReference>
<keyword evidence="1" id="KW-0472">Membrane</keyword>
<reference evidence="2" key="3">
    <citation type="journal article" date="2023" name="Vet. Microbiol.">
        <title>Emergence of livestock-associated Mammaliicoccus sciuri ST71 co-harbouring mecA and mecC genes in Brazil.</title>
        <authorList>
            <person name="de Moura G.S."/>
            <person name="de Carvalho E."/>
            <person name="Ramos Sanchez E.M."/>
            <person name="Sellera F.P."/>
            <person name="Marques M.F.S."/>
            <person name="Heinemann M.B."/>
            <person name="De Vliegher S."/>
            <person name="Souza F.N."/>
            <person name="Mota R.A."/>
        </authorList>
    </citation>
    <scope>NUCLEOTIDE SEQUENCE</scope>
    <source>
        <strain evidence="2">BR656</strain>
    </source>
</reference>
<evidence type="ECO:0000256" key="1">
    <source>
        <dbReference type="SAM" id="Phobius"/>
    </source>
</evidence>
<keyword evidence="1" id="KW-0812">Transmembrane</keyword>
<organism evidence="3 4">
    <name type="scientific">Mammaliicoccus sciuri</name>
    <name type="common">Staphylococcus sciuri</name>
    <dbReference type="NCBI Taxonomy" id="1296"/>
    <lineage>
        <taxon>Bacteria</taxon>
        <taxon>Bacillati</taxon>
        <taxon>Bacillota</taxon>
        <taxon>Bacilli</taxon>
        <taxon>Bacillales</taxon>
        <taxon>Staphylococcaceae</taxon>
        <taxon>Mammaliicoccus</taxon>
    </lineage>
</organism>
<dbReference type="EMBL" id="RXWV01000056">
    <property type="protein sequence ID" value="RTX72094.1"/>
    <property type="molecule type" value="Genomic_DNA"/>
</dbReference>